<dbReference type="Proteomes" id="UP000528608">
    <property type="component" value="Unassembled WGS sequence"/>
</dbReference>
<evidence type="ECO:0000313" key="2">
    <source>
        <dbReference type="Proteomes" id="UP000528608"/>
    </source>
</evidence>
<reference evidence="1 2" key="1">
    <citation type="submission" date="2020-08" db="EMBL/GenBank/DDBJ databases">
        <title>Genomic Encyclopedia of Type Strains, Phase III (KMG-III): the genomes of soil and plant-associated and newly described type strains.</title>
        <authorList>
            <person name="Whitman W."/>
        </authorList>
    </citation>
    <scope>NUCLEOTIDE SEQUENCE [LARGE SCALE GENOMIC DNA]</scope>
    <source>
        <strain evidence="1 2">CECT 3259</strain>
    </source>
</reference>
<accession>A0A7W8BH26</accession>
<protein>
    <submittedName>
        <fullName evidence="1">Uncharacterized protein</fullName>
    </submittedName>
</protein>
<gene>
    <name evidence="1" type="ORF">FHS36_006715</name>
</gene>
<sequence length="46" mass="4815">MTAGTLTAYSGSNCTGTAKATVTGEQAFNPPISPIYSFRVVRCPFT</sequence>
<comment type="caution">
    <text evidence="1">The sequence shown here is derived from an EMBL/GenBank/DDBJ whole genome shotgun (WGS) entry which is preliminary data.</text>
</comment>
<proteinExistence type="predicted"/>
<dbReference type="AlphaFoldDB" id="A0A7W8BH26"/>
<dbReference type="EMBL" id="JACHJF010000052">
    <property type="protein sequence ID" value="MBB5123235.1"/>
    <property type="molecule type" value="Genomic_DNA"/>
</dbReference>
<dbReference type="RefSeq" id="WP_170127861.1">
    <property type="nucleotide sequence ID" value="NZ_JACHJF010000052.1"/>
</dbReference>
<name>A0A7W8BH26_STREU</name>
<organism evidence="1 2">
    <name type="scientific">Streptomyces eurocidicus</name>
    <name type="common">Streptoverticillium eurocidicus</name>
    <dbReference type="NCBI Taxonomy" id="66423"/>
    <lineage>
        <taxon>Bacteria</taxon>
        <taxon>Bacillati</taxon>
        <taxon>Actinomycetota</taxon>
        <taxon>Actinomycetes</taxon>
        <taxon>Kitasatosporales</taxon>
        <taxon>Streptomycetaceae</taxon>
        <taxon>Streptomyces</taxon>
    </lineage>
</organism>
<evidence type="ECO:0000313" key="1">
    <source>
        <dbReference type="EMBL" id="MBB5123235.1"/>
    </source>
</evidence>